<sequence length="970" mass="102115">MLTGQGGTKSFSGEKTISAGWYQLTLKSVSAIVTFVSTKTMKVGVGEVFIIAGQSNAQGLPNKISNENVVNLPLLDAVRVQPDKFIGADFLTATDPNSIQLATQFNVRKPVFSPLTSGKEAYGNQNSGIAPLGNSLWYWVAFGEKIANQYKIPVALFNAAWGGITIKAWQESTNPAIGPLGAPIGTTNNYDPGAPYGVFKNTLQFYGSTYGVRAVLWLQGETDAKALRESAWEEQRINSANEYKDKLVAVISKSREHLPPRVGDDPLAWMVGKTSTLEGVSFFYHRVSPRQTEAETQSTILVRAGQEQVITASGLSRIYRGPDIDVIPERASGGGEPTHLAGQGLVKAADAWFSAIQTSNLLLTDPIRPARLGTEPQDVYLDANGNITTPLPPGAQYVWFSGNGGRVDLNSPAGFGTTMPDGITDPLVCIDYGNGTCALGGLVLPDANTTTEPPITNPPTGSGPLAFQIVSYDCNTGVLQYRFNSNDNSPVSVTLPGIFGGTMNPNTVATHTFPGDARQGRTITGTASQGGSQINIQFTNGCNMQGGTTDPGTPNPPTGSGSCSVSNPNSALDFADCNGVSGWALDQNNLSQPVTYDIYVDGVKTYSGLTATGDRQDLVPHFGNNPAARYHGFQYQFPANASWKNGQNHTISVRICGVNGDMNGSPKTVSGCTGGSQTQTPPPTTNPPSGSGPLTFQIVSYNCNTGVLQYRFNSSNNSPVNVTLPGIFGGTMNPNTVATHTFPADARQGRTVTGTASQDGSQVNIQFTNGCNLSGGTTEPPQTPPSGSGSLTFQVVSYDCGSGVLQYRFNSSNNSAVSVTLPGIFGGTMNPNTTATHTFPGDARQGRTVTGTASQGGNQINIQFTNGCNMSGGRKASTVTVEPTVGEVDLLVRPNPSSGQFELEFVTSLNAAYAVQITNLLGHVLWQSDGIGTGYKETKAVDLQGKFVGSAVVTVHSNGKRASKLILIKP</sequence>
<dbReference type="STRING" id="1178516.AWR27_15580"/>
<feature type="region of interest" description="Disordered" evidence="2">
    <location>
        <begin position="667"/>
        <end position="691"/>
    </location>
</feature>
<dbReference type="GO" id="GO:0016788">
    <property type="term" value="F:hydrolase activity, acting on ester bonds"/>
    <property type="evidence" value="ECO:0007669"/>
    <property type="project" value="UniProtKB-ARBA"/>
</dbReference>
<gene>
    <name evidence="4" type="ORF">AWR27_15580</name>
</gene>
<dbReference type="KEGG" id="smon:AWR27_15580"/>
<accession>A0A1P9WZ22</accession>
<dbReference type="Gene3D" id="3.40.50.1110">
    <property type="entry name" value="SGNH hydrolase"/>
    <property type="match status" value="1"/>
</dbReference>
<evidence type="ECO:0000313" key="5">
    <source>
        <dbReference type="Proteomes" id="UP000187941"/>
    </source>
</evidence>
<name>A0A1P9WZ22_9BACT</name>
<dbReference type="InterPro" id="IPR005181">
    <property type="entry name" value="SASA"/>
</dbReference>
<feature type="domain" description="Sialate O-acetylesterase" evidence="3">
    <location>
        <begin position="47"/>
        <end position="303"/>
    </location>
</feature>
<dbReference type="Pfam" id="PF03629">
    <property type="entry name" value="SASA"/>
    <property type="match status" value="1"/>
</dbReference>
<keyword evidence="5" id="KW-1185">Reference proteome</keyword>
<organism evidence="4 5">
    <name type="scientific">Spirosoma montaniterrae</name>
    <dbReference type="NCBI Taxonomy" id="1178516"/>
    <lineage>
        <taxon>Bacteria</taxon>
        <taxon>Pseudomonadati</taxon>
        <taxon>Bacteroidota</taxon>
        <taxon>Cytophagia</taxon>
        <taxon>Cytophagales</taxon>
        <taxon>Cytophagaceae</taxon>
        <taxon>Spirosoma</taxon>
    </lineage>
</organism>
<dbReference type="InterPro" id="IPR036514">
    <property type="entry name" value="SGNH_hydro_sf"/>
</dbReference>
<dbReference type="SUPFAM" id="SSF52266">
    <property type="entry name" value="SGNH hydrolase"/>
    <property type="match status" value="1"/>
</dbReference>
<feature type="region of interest" description="Disordered" evidence="2">
    <location>
        <begin position="544"/>
        <end position="565"/>
    </location>
</feature>
<keyword evidence="1" id="KW-0378">Hydrolase</keyword>
<evidence type="ECO:0000313" key="4">
    <source>
        <dbReference type="EMBL" id="AQG80619.1"/>
    </source>
</evidence>
<evidence type="ECO:0000259" key="3">
    <source>
        <dbReference type="Pfam" id="PF03629"/>
    </source>
</evidence>
<evidence type="ECO:0000256" key="2">
    <source>
        <dbReference type="SAM" id="MobiDB-lite"/>
    </source>
</evidence>
<protein>
    <recommendedName>
        <fullName evidence="3">Sialate O-acetylesterase domain-containing protein</fullName>
    </recommendedName>
</protein>
<dbReference type="AlphaFoldDB" id="A0A1P9WZ22"/>
<reference evidence="4 5" key="1">
    <citation type="submission" date="2016-01" db="EMBL/GenBank/DDBJ databases">
        <authorList>
            <person name="Oliw E.H."/>
        </authorList>
    </citation>
    <scope>NUCLEOTIDE SEQUENCE [LARGE SCALE GENOMIC DNA]</scope>
    <source>
        <strain evidence="4 5">DY10</strain>
    </source>
</reference>
<dbReference type="Proteomes" id="UP000187941">
    <property type="component" value="Chromosome"/>
</dbReference>
<proteinExistence type="predicted"/>
<dbReference type="EMBL" id="CP014263">
    <property type="protein sequence ID" value="AQG80619.1"/>
    <property type="molecule type" value="Genomic_DNA"/>
</dbReference>
<evidence type="ECO:0000256" key="1">
    <source>
        <dbReference type="ARBA" id="ARBA00022801"/>
    </source>
</evidence>